<keyword evidence="2 5" id="KW-0689">Ribosomal protein</keyword>
<dbReference type="SUPFAM" id="SSF57829">
    <property type="entry name" value="Zn-binding ribosomal proteins"/>
    <property type="match status" value="1"/>
</dbReference>
<feature type="region of interest" description="Disordered" evidence="6">
    <location>
        <begin position="57"/>
        <end position="104"/>
    </location>
</feature>
<dbReference type="Pfam" id="PF01783">
    <property type="entry name" value="Ribosomal_L32p"/>
    <property type="match status" value="1"/>
</dbReference>
<evidence type="ECO:0000313" key="7">
    <source>
        <dbReference type="EMBL" id="HIS74007.1"/>
    </source>
</evidence>
<dbReference type="GO" id="GO:0015934">
    <property type="term" value="C:large ribosomal subunit"/>
    <property type="evidence" value="ECO:0007669"/>
    <property type="project" value="InterPro"/>
</dbReference>
<name>A0A9D1FIC8_9BACT</name>
<dbReference type="GO" id="GO:0003735">
    <property type="term" value="F:structural constituent of ribosome"/>
    <property type="evidence" value="ECO:0007669"/>
    <property type="project" value="InterPro"/>
</dbReference>
<protein>
    <recommendedName>
        <fullName evidence="4 5">Large ribosomal subunit protein bL32</fullName>
    </recommendedName>
</protein>
<dbReference type="InterPro" id="IPR044957">
    <property type="entry name" value="Ribosomal_bL32_bact"/>
</dbReference>
<feature type="compositionally biased region" description="Basic and acidic residues" evidence="6">
    <location>
        <begin position="77"/>
        <end position="104"/>
    </location>
</feature>
<feature type="region of interest" description="Disordered" evidence="6">
    <location>
        <begin position="1"/>
        <end position="20"/>
    </location>
</feature>
<keyword evidence="3 5" id="KW-0687">Ribonucleoprotein</keyword>
<reference evidence="7" key="2">
    <citation type="journal article" date="2021" name="PeerJ">
        <title>Extensive microbial diversity within the chicken gut microbiome revealed by metagenomics and culture.</title>
        <authorList>
            <person name="Gilroy R."/>
            <person name="Ravi A."/>
            <person name="Getino M."/>
            <person name="Pursley I."/>
            <person name="Horton D.L."/>
            <person name="Alikhan N.F."/>
            <person name="Baker D."/>
            <person name="Gharbi K."/>
            <person name="Hall N."/>
            <person name="Watson M."/>
            <person name="Adriaenssens E.M."/>
            <person name="Foster-Nyarko E."/>
            <person name="Jarju S."/>
            <person name="Secka A."/>
            <person name="Antonio M."/>
            <person name="Oren A."/>
            <person name="Chaudhuri R.R."/>
            <person name="La Ragione R."/>
            <person name="Hildebrand F."/>
            <person name="Pallen M.J."/>
        </authorList>
    </citation>
    <scope>NUCLEOTIDE SEQUENCE</scope>
    <source>
        <strain evidence="7">CHK152-2871</strain>
    </source>
</reference>
<feature type="compositionally biased region" description="Basic residues" evidence="6">
    <location>
        <begin position="1"/>
        <end position="19"/>
    </location>
</feature>
<dbReference type="GO" id="GO:0006412">
    <property type="term" value="P:translation"/>
    <property type="evidence" value="ECO:0007669"/>
    <property type="project" value="UniProtKB-UniRule"/>
</dbReference>
<dbReference type="Proteomes" id="UP000886865">
    <property type="component" value="Unassembled WGS sequence"/>
</dbReference>
<comment type="caution">
    <text evidence="7">The sequence shown here is derived from an EMBL/GenBank/DDBJ whole genome shotgun (WGS) entry which is preliminary data.</text>
</comment>
<reference evidence="7" key="1">
    <citation type="submission" date="2020-10" db="EMBL/GenBank/DDBJ databases">
        <authorList>
            <person name="Gilroy R."/>
        </authorList>
    </citation>
    <scope>NUCLEOTIDE SEQUENCE</scope>
    <source>
        <strain evidence="7">CHK152-2871</strain>
    </source>
</reference>
<evidence type="ECO:0000256" key="3">
    <source>
        <dbReference type="ARBA" id="ARBA00023274"/>
    </source>
</evidence>
<feature type="compositionally biased region" description="Basic and acidic residues" evidence="6">
    <location>
        <begin position="57"/>
        <end position="69"/>
    </location>
</feature>
<accession>A0A9D1FIC8</accession>
<evidence type="ECO:0000256" key="5">
    <source>
        <dbReference type="HAMAP-Rule" id="MF_00340"/>
    </source>
</evidence>
<evidence type="ECO:0000256" key="1">
    <source>
        <dbReference type="ARBA" id="ARBA00008560"/>
    </source>
</evidence>
<proteinExistence type="inferred from homology"/>
<organism evidence="7 8">
    <name type="scientific">Candidatus Galligastranaerophilus intestinavium</name>
    <dbReference type="NCBI Taxonomy" id="2840836"/>
    <lineage>
        <taxon>Bacteria</taxon>
        <taxon>Candidatus Galligastranaerophilus</taxon>
    </lineage>
</organism>
<dbReference type="EMBL" id="DVJQ01000027">
    <property type="protein sequence ID" value="HIS74007.1"/>
    <property type="molecule type" value="Genomic_DNA"/>
</dbReference>
<dbReference type="HAMAP" id="MF_00340">
    <property type="entry name" value="Ribosomal_bL32"/>
    <property type="match status" value="1"/>
</dbReference>
<dbReference type="InterPro" id="IPR011332">
    <property type="entry name" value="Ribosomal_zn-bd"/>
</dbReference>
<evidence type="ECO:0000256" key="4">
    <source>
        <dbReference type="ARBA" id="ARBA00035178"/>
    </source>
</evidence>
<evidence type="ECO:0000313" key="8">
    <source>
        <dbReference type="Proteomes" id="UP000886865"/>
    </source>
</evidence>
<dbReference type="PANTHER" id="PTHR35534:SF1">
    <property type="entry name" value="LARGE RIBOSOMAL SUBUNIT PROTEIN BL32"/>
    <property type="match status" value="1"/>
</dbReference>
<dbReference type="AlphaFoldDB" id="A0A9D1FIC8"/>
<comment type="similarity">
    <text evidence="1 5">Belongs to the bacterial ribosomal protein bL32 family.</text>
</comment>
<evidence type="ECO:0000256" key="2">
    <source>
        <dbReference type="ARBA" id="ARBA00022980"/>
    </source>
</evidence>
<gene>
    <name evidence="5 7" type="primary">rpmF</name>
    <name evidence="7" type="ORF">IAA86_03185</name>
</gene>
<sequence length="104" mass="11830">MAVPKKRTGKAKQASRRANWKGEVPTITTCPNCKETVLAHTVCSNCGYYKNDFASLKDKKTEQPVEEKPKKTRAKKAKEETKVEEVSQEVKEDIQETTEEKTEQ</sequence>
<dbReference type="NCBIfam" id="TIGR01031">
    <property type="entry name" value="rpmF_bact"/>
    <property type="match status" value="1"/>
</dbReference>
<evidence type="ECO:0000256" key="6">
    <source>
        <dbReference type="SAM" id="MobiDB-lite"/>
    </source>
</evidence>
<dbReference type="PANTHER" id="PTHR35534">
    <property type="entry name" value="50S RIBOSOMAL PROTEIN L32"/>
    <property type="match status" value="1"/>
</dbReference>
<dbReference type="InterPro" id="IPR002677">
    <property type="entry name" value="Ribosomal_bL32"/>
</dbReference>